<dbReference type="GO" id="GO:0016740">
    <property type="term" value="F:transferase activity"/>
    <property type="evidence" value="ECO:0007669"/>
    <property type="project" value="UniProtKB-KW"/>
</dbReference>
<proteinExistence type="predicted"/>
<dbReference type="RefSeq" id="WP_380010021.1">
    <property type="nucleotide sequence ID" value="NZ_JBHLYR010000034.1"/>
</dbReference>
<keyword evidence="1" id="KW-0808">Transferase</keyword>
<protein>
    <submittedName>
        <fullName evidence="1">Nucleotidyl transferase AbiEii/AbiGii toxin family protein</fullName>
    </submittedName>
</protein>
<dbReference type="Pfam" id="PF08843">
    <property type="entry name" value="AbiEii"/>
    <property type="match status" value="1"/>
</dbReference>
<gene>
    <name evidence="1" type="ORF">ACFFLM_11890</name>
</gene>
<sequence>MTKTTNLQPASVRARLQDLQRRLFPNIPPNQMLLLYAQQGFLARLDASEYAEHFVLKGALSLFVRYREAARPTEDIDLAGHGLGQSPDQIAAAMREVCGVPFADGLQFDPQSVTVRPINAALKYPGTAVTVRADLGSSRTVLQLDISFGNAITPEAARFTFPALLLDPAVGVSIYPLETVITEKFAALAEIGAATTRMKDLYDLQVILGRETFEAATVGRALQRSFAARGTPRIGVEEVLALDFDADDVLAGRWQQYLRRTRFAAPPFGEVMDVIRHFYGPLLLEGLAQGRWTAGQWRREE</sequence>
<organism evidence="1 2">
    <name type="scientific">Deinococcus oregonensis</name>
    <dbReference type="NCBI Taxonomy" id="1805970"/>
    <lineage>
        <taxon>Bacteria</taxon>
        <taxon>Thermotogati</taxon>
        <taxon>Deinococcota</taxon>
        <taxon>Deinococci</taxon>
        <taxon>Deinococcales</taxon>
        <taxon>Deinococcaceae</taxon>
        <taxon>Deinococcus</taxon>
    </lineage>
</organism>
<comment type="caution">
    <text evidence="1">The sequence shown here is derived from an EMBL/GenBank/DDBJ whole genome shotgun (WGS) entry which is preliminary data.</text>
</comment>
<dbReference type="EMBL" id="JBHLYR010000034">
    <property type="protein sequence ID" value="MFB9992669.1"/>
    <property type="molecule type" value="Genomic_DNA"/>
</dbReference>
<dbReference type="Proteomes" id="UP001589733">
    <property type="component" value="Unassembled WGS sequence"/>
</dbReference>
<reference evidence="1 2" key="1">
    <citation type="submission" date="2024-09" db="EMBL/GenBank/DDBJ databases">
        <authorList>
            <person name="Sun Q."/>
            <person name="Mori K."/>
        </authorList>
    </citation>
    <scope>NUCLEOTIDE SEQUENCE [LARGE SCALE GENOMIC DNA]</scope>
    <source>
        <strain evidence="1 2">JCM 13503</strain>
    </source>
</reference>
<keyword evidence="2" id="KW-1185">Reference proteome</keyword>
<evidence type="ECO:0000313" key="1">
    <source>
        <dbReference type="EMBL" id="MFB9992669.1"/>
    </source>
</evidence>
<evidence type="ECO:0000313" key="2">
    <source>
        <dbReference type="Proteomes" id="UP001589733"/>
    </source>
</evidence>
<name>A0ABV6AYU7_9DEIO</name>
<dbReference type="InterPro" id="IPR014942">
    <property type="entry name" value="AbiEii"/>
</dbReference>
<accession>A0ABV6AYU7</accession>